<dbReference type="InterPro" id="IPR010909">
    <property type="entry name" value="PLAC"/>
</dbReference>
<dbReference type="PRINTS" id="PR00759">
    <property type="entry name" value="BASICPTASE"/>
</dbReference>
<feature type="compositionally biased region" description="Low complexity" evidence="9">
    <location>
        <begin position="1007"/>
        <end position="1025"/>
    </location>
</feature>
<feature type="domain" description="BPTI/Kunitz inhibitor" evidence="11">
    <location>
        <begin position="1974"/>
        <end position="2024"/>
    </location>
</feature>
<dbReference type="InterPro" id="IPR020901">
    <property type="entry name" value="Prtase_inh_Kunz-CS"/>
</dbReference>
<dbReference type="PROSITE" id="PS50279">
    <property type="entry name" value="BPTI_KUNITZ_2"/>
    <property type="match status" value="12"/>
</dbReference>
<dbReference type="PANTHER" id="PTHR45938:SF11">
    <property type="entry name" value="WAP, KAZAL, IMMUNOGLOBULIN, KUNITZ AND NTR DOMAIN-CONTAINING PROTEIN 2-LIKE"/>
    <property type="match status" value="1"/>
</dbReference>
<dbReference type="InterPro" id="IPR002223">
    <property type="entry name" value="Kunitz_BPTI"/>
</dbReference>
<dbReference type="SUPFAM" id="SSF48726">
    <property type="entry name" value="Immunoglobulin"/>
    <property type="match status" value="3"/>
</dbReference>
<keyword evidence="4 10" id="KW-0732">Signal</keyword>
<feature type="compositionally biased region" description="Low complexity" evidence="9">
    <location>
        <begin position="794"/>
        <end position="825"/>
    </location>
</feature>
<evidence type="ECO:0000256" key="4">
    <source>
        <dbReference type="ARBA" id="ARBA00022729"/>
    </source>
</evidence>
<dbReference type="Pfam" id="PF00014">
    <property type="entry name" value="Kunitz_BPTI"/>
    <property type="match status" value="12"/>
</dbReference>
<proteinExistence type="predicted"/>
<evidence type="ECO:0000256" key="9">
    <source>
        <dbReference type="SAM" id="MobiDB-lite"/>
    </source>
</evidence>
<feature type="region of interest" description="Disordered" evidence="9">
    <location>
        <begin position="2692"/>
        <end position="2714"/>
    </location>
</feature>
<feature type="domain" description="BPTI/Kunitz inhibitor" evidence="11">
    <location>
        <begin position="1657"/>
        <end position="1707"/>
    </location>
</feature>
<feature type="domain" description="BPTI/Kunitz inhibitor" evidence="11">
    <location>
        <begin position="2451"/>
        <end position="2503"/>
    </location>
</feature>
<dbReference type="CDD" id="cd22639">
    <property type="entry name" value="Kunitz_papilin_lacunin-like"/>
    <property type="match status" value="1"/>
</dbReference>
<dbReference type="Pfam" id="PF05986">
    <property type="entry name" value="ADAMTS_spacer1"/>
    <property type="match status" value="1"/>
</dbReference>
<dbReference type="PROSITE" id="PS50835">
    <property type="entry name" value="IG_LIKE"/>
    <property type="match status" value="3"/>
</dbReference>
<dbReference type="Pfam" id="PF08686">
    <property type="entry name" value="PLAC"/>
    <property type="match status" value="1"/>
</dbReference>
<feature type="domain" description="BPTI/Kunitz inhibitor" evidence="11">
    <location>
        <begin position="1775"/>
        <end position="1825"/>
    </location>
</feature>
<keyword evidence="6" id="KW-0722">Serine protease inhibitor</keyword>
<dbReference type="SMART" id="SM00209">
    <property type="entry name" value="TSP1"/>
    <property type="match status" value="7"/>
</dbReference>
<dbReference type="InterPro" id="IPR003598">
    <property type="entry name" value="Ig_sub2"/>
</dbReference>
<evidence type="ECO:0000259" key="12">
    <source>
        <dbReference type="PROSITE" id="PS50835"/>
    </source>
</evidence>
<feature type="domain" description="BPTI/Kunitz inhibitor" evidence="11">
    <location>
        <begin position="1716"/>
        <end position="1766"/>
    </location>
</feature>
<evidence type="ECO:0000313" key="16">
    <source>
        <dbReference type="RefSeq" id="XP_064073974.1"/>
    </source>
</evidence>
<feature type="compositionally biased region" description="Low complexity" evidence="9">
    <location>
        <begin position="948"/>
        <end position="981"/>
    </location>
</feature>
<evidence type="ECO:0000259" key="11">
    <source>
        <dbReference type="PROSITE" id="PS50279"/>
    </source>
</evidence>
<evidence type="ECO:0000256" key="8">
    <source>
        <dbReference type="ARBA" id="ARBA00023319"/>
    </source>
</evidence>
<feature type="domain" description="PLAC" evidence="13">
    <location>
        <begin position="3031"/>
        <end position="3070"/>
    </location>
</feature>
<dbReference type="SMART" id="SM00217">
    <property type="entry name" value="WAP"/>
    <property type="match status" value="1"/>
</dbReference>
<evidence type="ECO:0000259" key="13">
    <source>
        <dbReference type="PROSITE" id="PS50900"/>
    </source>
</evidence>
<dbReference type="InterPro" id="IPR010294">
    <property type="entry name" value="ADAMTS_spacer1"/>
</dbReference>
<dbReference type="InterPro" id="IPR000884">
    <property type="entry name" value="TSP1_rpt"/>
</dbReference>
<feature type="compositionally biased region" description="Low complexity" evidence="9">
    <location>
        <begin position="1117"/>
        <end position="1208"/>
    </location>
</feature>
<dbReference type="Pfam" id="PF07679">
    <property type="entry name" value="I-set"/>
    <property type="match status" value="2"/>
</dbReference>
<feature type="domain" description="WAP" evidence="14">
    <location>
        <begin position="2636"/>
        <end position="2686"/>
    </location>
</feature>
<dbReference type="Gene3D" id="2.20.100.10">
    <property type="entry name" value="Thrombospondin type-1 (TSP1) repeat"/>
    <property type="match status" value="6"/>
</dbReference>
<feature type="domain" description="BPTI/Kunitz inhibitor" evidence="11">
    <location>
        <begin position="2194"/>
        <end position="2244"/>
    </location>
</feature>
<evidence type="ECO:0000313" key="15">
    <source>
        <dbReference type="Proteomes" id="UP001652626"/>
    </source>
</evidence>
<feature type="signal peptide" evidence="10">
    <location>
        <begin position="1"/>
        <end position="25"/>
    </location>
</feature>
<comment type="subcellular location">
    <subcellularLocation>
        <location evidence="1">Secreted</location>
    </subcellularLocation>
</comment>
<feature type="domain" description="BPTI/Kunitz inhibitor" evidence="11">
    <location>
        <begin position="2251"/>
        <end position="2301"/>
    </location>
</feature>
<keyword evidence="7" id="KW-1015">Disulfide bond</keyword>
<dbReference type="InterPro" id="IPR036179">
    <property type="entry name" value="Ig-like_dom_sf"/>
</dbReference>
<dbReference type="Pfam" id="PF19030">
    <property type="entry name" value="TSP1_ADAMTS"/>
    <property type="match status" value="5"/>
</dbReference>
<feature type="region of interest" description="Disordered" evidence="9">
    <location>
        <begin position="934"/>
        <end position="1267"/>
    </location>
</feature>
<keyword evidence="2" id="KW-0964">Secreted</keyword>
<feature type="compositionally biased region" description="Basic and acidic residues" evidence="9">
    <location>
        <begin position="934"/>
        <end position="947"/>
    </location>
</feature>
<feature type="chain" id="PRO_5045160522" evidence="10">
    <location>
        <begin position="26"/>
        <end position="3088"/>
    </location>
</feature>
<feature type="region of interest" description="Disordered" evidence="9">
    <location>
        <begin position="1394"/>
        <end position="1419"/>
    </location>
</feature>
<dbReference type="Gene3D" id="2.60.40.10">
    <property type="entry name" value="Immunoglobulins"/>
    <property type="match status" value="3"/>
</dbReference>
<evidence type="ECO:0000256" key="1">
    <source>
        <dbReference type="ARBA" id="ARBA00004613"/>
    </source>
</evidence>
<dbReference type="CDD" id="cd22635">
    <property type="entry name" value="Kunitz_papilin"/>
    <property type="match status" value="1"/>
</dbReference>
<feature type="domain" description="BPTI/Kunitz inhibitor" evidence="11">
    <location>
        <begin position="2334"/>
        <end position="2383"/>
    </location>
</feature>
<sequence>MGISSLRSLLLAAIVLSNCITWTASRHHYTHNVNGHRSRHRRQGAGLFLSASYIIPGGEGRGAWGEWSEVSPCSRTCGGGVASQKRICLEIASDGRPQCTGGDTKYFSCQTQDCPEGSKDFRAEQCAEYDDKSFRDQKYHWVPYTKGPNPCELNCMPRGERFYYRQKTKVIDGTRCSDESFDVCVDGVCQPVGCDMMLGSNAREDKCRQCRGNGTNCHTTSGILDSQDFRKGYNDILLIPQGATNIFIEERKASNNYLALRAKYDNVYYLNGEYHIDFPRSLMIAGALWHYERSQQGFAAPDKLRCLGPTNEPLYLSLLLQDQNVGISYEYSVPSALAPPPNQQYNWVHEEFSACSASCGGGYQTRQVTCRSREELEVVNDTLCDEGLKPPTNQSCNTESCPARWVEGPWSPCSKPCGDGGTRSRQVHCEKIITNGITFRFPSIVSDKECFDLLGPKPELYQECNKNATCPTWFTGPWKPCNKLCGEGKQTRQVVCHQKMNGRVEVYDDSVCTEEKPIVEQTCILHPCDGVDWVLTEWTGCDTCLSTMRTRSAHCATKDHKVVDAKLCAYHTPPTLEESCDRTELPACQTLWYATQWSECSAKCGKGNQTRRVFCGLFDGVAVTKVDDDRCESSSKYRDTKECEVPKEKCPAKWFAGPWSECTKKCDGGEQYRRVMCLSGGREVMECSEVEVLDSSQSCNTNPCGIDEMLPLDSKSTPIMDDYEYEDCIEEEEEYPEENAEAIETSSEDIGISLVPDFGRDKVTEGSGYTSPSEYDTYYGSGSGETEDDDSTTESETGSTDVTETFTESTIILSTSSSESTPVDESTIKDDTSESTTSTEKIIEDETDTSMTEEAVITTDSAESTTLSDSDLTTVSSYSTESSDITITTEAGSTEVTGTESKEATEIDSIETTVSTETTDISSVSTVDISTTTKDIDSTETTEKDSTETTTFDSTVTSTEGTETSDTTESESTMSTESTVTDLTKETESDSTDISVTDTTIEKETGSTETTTSDLTDTTEASSTSVIDLTITTDRETETSDTVSTDVTEEEISTTDSSTTIISETSSSDIEITSTEGTTSDTGISTTEEKSTITTEAESSTSSTDKELSESTTSFDTVSTISSTLETTEVSTTEGTESSTEGTESATEGTESSTEGTESSTEGTESSTEGTDSSTEGTESNTEGTESNTEGTESSTENAATTESSVTEFTDESTTQAPDLSTTVESTGTTESVSSSESSTVEESTGSTTVGSSTSLEDMSTTEQSTSWTWTTVVVSSPNKERCKAKKKKAKCIRSKFGCCPDKRTPAAGPFDEGCPNPETCKDSKFGCCPDGVSPAAGLRAAGCPVTPCNETLYGCCKSDNITAAEGNDQQGCPAPLPPCHHSKYGCCKDEKTEPKGPHKQGCPETVAETEKPDTTESEGGCAGSEFGCCYDNETDASGPNGEGCPCSISEFGCCPDGVSTARGINLEGCVMSCNTSAYGCCPDGETPAHGLEYEGCCLQYAFGCCPDNYKPAEGPHLEGCGCEYAHYGCCPDNITVARGPNGEGCGCQYSQYRCCPDGHTEAKGPEFDGCGCHTYQFGCCDDGVTVVTGPNQQGCLCRESKYGCCGDEITAARGPNMDGCDCSNSKYGCCPDGITEAKGKNFLNCTDVPHNRQAACAFASDRGSCRNFSVYWYYDMTYGGCSRFWYGGCEGNENRFVNNDECEDICVRPKPKEACNLPKVKGACSGYHVRWYYDSAREQCSQFVYGGCLGNANNFDSQELCQQRCEPQRSKDQCNLEIERGPCAGNFQRWGFNSERRRCEQFVWGGCGGNDNRFSSEAACLLRCDPPGAPQQACSLPKEAGNCTEKHPAWSFSATENRCLPFYYSGCGGNDNRFNDERSCIDACPSAYEKETCTLPALTGDCADYTQRWFYDTKNRRCRQFYYGGCGGNENNFNSERECEDNCMEQVVITTLRPPRPTTSQPSPYEHERPDFCYFEIDSGPCTQPQTRWAFDTATGTCRQFQYGGCEGNRNNFPDENYCISYCVPAPAPATTTTLQPILDNRYGPENIQDVCQQPMLAGPCDQSLMQWFYDAASDACSQFTYGGCEGNANRFNTQEECERRCRSGPPKSQVLPKTTSSTTTIAPEYIPTECQVSPTLEECRSEGLVWFLDLGKRACVAHDNQGSGAKCRHTGVFGSEEACERSCGAFRDLDVCRYQVDPGPCRAAIAKVYYDNTAGRCEEFTYGGCHGGPNRFSTIAECEQVCRPNIDPCRQHPEPGNCLANLYMWYYDSARDECGQFIYGGCNGNDNRFETREECEGRCKTSSTTTVASVRATTTPTISNIVPTTLSADLECATPHSLEACGENITIYYYDTKTQACLAGDFGACRYPNSYRTEEECERRCGAFRGLDVCGSPLDPGPCISAITKVYWNSVSGRCLNYAYGGCLGGPNRFSTVDECEEVCGGTGPEPACLRAVSSGEAGCGLSSRRWYYSAASGDCLAFVYAGCGGNDNNFLSYEECALLCKRTPAVVEPNESVDSHETDVGGNEVLPDCDRYNEECSTLRCEYGVQRTRTSGGCERCSCVPVDVNCELLRHECESLRCTYGIHRSTGPDGCERCICIDHPCANKNCPAGERCVATAYRDPITQDARYAAECRIANKTGSCPPESVIPAVADGQCRRECNDDADCLGIGKCCSSGCSQLCLEPLSATSPAPRHTTRAPELPQAPSANVEETQPELVASEGDKATLRCLFHGNPPPKITWRRGAVTIESDMGRYRLLSDGALEIVSLYRNDSGVYICVADNGIGSATQEIRLEVADPVERPAAIAGTPDATVAGELGRPLSVRCLAYGHPAPAIYWYRGRNGPMVPYSSPLYEARGYVLLIRKLTVETLGEYVCQAYNGIGKPADWAFVVHAYQPEGSGDHPYLIPREDDVVVVTPREPQLATTTPTVPDIEIPVFTVPVNTRLTAERSRVPVGAEINLPCDVDGYPLPTVRWTKDGMTIVSSDRVILTDARLTVLHANTNDSGVYGCHASNDYSSHYSTVSITVEGLYIPPNCKDNPYFATCHLIVRSKFCHHKYYSGFCCKSCVEAGQLDPSELSMQADSWTWKK</sequence>
<feature type="domain" description="Ig-like" evidence="12">
    <location>
        <begin position="2802"/>
        <end position="2880"/>
    </location>
</feature>
<keyword evidence="15" id="KW-1185">Reference proteome</keyword>
<dbReference type="InterPro" id="IPR013098">
    <property type="entry name" value="Ig_I-set"/>
</dbReference>
<feature type="region of interest" description="Disordered" evidence="9">
    <location>
        <begin position="736"/>
        <end position="846"/>
    </location>
</feature>
<evidence type="ECO:0000259" key="14">
    <source>
        <dbReference type="PROSITE" id="PS51390"/>
    </source>
</evidence>
<dbReference type="PROSITE" id="PS50900">
    <property type="entry name" value="PLAC"/>
    <property type="match status" value="1"/>
</dbReference>
<dbReference type="InterPro" id="IPR036645">
    <property type="entry name" value="Elafin-like_sf"/>
</dbReference>
<feature type="domain" description="Ig-like" evidence="12">
    <location>
        <begin position="2700"/>
        <end position="2794"/>
    </location>
</feature>
<protein>
    <submittedName>
        <fullName evidence="16">Papilin isoform X1</fullName>
    </submittedName>
</protein>
<dbReference type="RefSeq" id="XP_064073974.1">
    <property type="nucleotide sequence ID" value="XM_064217904.1"/>
</dbReference>
<reference evidence="16" key="1">
    <citation type="submission" date="2025-08" db="UniProtKB">
        <authorList>
            <consortium name="RefSeq"/>
        </authorList>
    </citation>
    <scope>IDENTIFICATION</scope>
    <source>
        <tissue evidence="16">Whole body</tissue>
    </source>
</reference>
<organism evidence="15 16">
    <name type="scientific">Vanessa tameamea</name>
    <name type="common">Kamehameha butterfly</name>
    <dbReference type="NCBI Taxonomy" id="334116"/>
    <lineage>
        <taxon>Eukaryota</taxon>
        <taxon>Metazoa</taxon>
        <taxon>Ecdysozoa</taxon>
        <taxon>Arthropoda</taxon>
        <taxon>Hexapoda</taxon>
        <taxon>Insecta</taxon>
        <taxon>Pterygota</taxon>
        <taxon>Neoptera</taxon>
        <taxon>Endopterygota</taxon>
        <taxon>Lepidoptera</taxon>
        <taxon>Glossata</taxon>
        <taxon>Ditrysia</taxon>
        <taxon>Papilionoidea</taxon>
        <taxon>Nymphalidae</taxon>
        <taxon>Nymphalinae</taxon>
        <taxon>Vanessa</taxon>
    </lineage>
</organism>
<dbReference type="SUPFAM" id="SSF82895">
    <property type="entry name" value="TSP-1 type 1 repeat"/>
    <property type="match status" value="6"/>
</dbReference>
<dbReference type="PRINTS" id="PR01857">
    <property type="entry name" value="ADAMTSFAMILY"/>
</dbReference>
<feature type="domain" description="BPTI/Kunitz inhibitor" evidence="11">
    <location>
        <begin position="2053"/>
        <end position="2103"/>
    </location>
</feature>
<dbReference type="CDD" id="cd00109">
    <property type="entry name" value="Kunitz-type"/>
    <property type="match status" value="8"/>
</dbReference>
<keyword evidence="3" id="KW-0646">Protease inhibitor</keyword>
<dbReference type="Proteomes" id="UP001652626">
    <property type="component" value="Chromosome 19"/>
</dbReference>
<dbReference type="SMART" id="SM00408">
    <property type="entry name" value="IGc2"/>
    <property type="match status" value="3"/>
</dbReference>
<gene>
    <name evidence="16" type="primary">LOC113397040</name>
</gene>
<feature type="compositionally biased region" description="Low complexity" evidence="9">
    <location>
        <begin position="1054"/>
        <end position="1103"/>
    </location>
</feature>
<accession>A0ABM4ARP7</accession>
<keyword evidence="5" id="KW-0677">Repeat</keyword>
<evidence type="ECO:0000256" key="3">
    <source>
        <dbReference type="ARBA" id="ARBA00022690"/>
    </source>
</evidence>
<dbReference type="Pfam" id="PF00090">
    <property type="entry name" value="TSP_1"/>
    <property type="match status" value="1"/>
</dbReference>
<feature type="compositionally biased region" description="Low complexity" evidence="9">
    <location>
        <begin position="1221"/>
        <end position="1267"/>
    </location>
</feature>
<name>A0ABM4ARP7_VANTA</name>
<dbReference type="SUPFAM" id="SSF57362">
    <property type="entry name" value="BPTI-like"/>
    <property type="match status" value="12"/>
</dbReference>
<evidence type="ECO:0000256" key="10">
    <source>
        <dbReference type="SAM" id="SignalP"/>
    </source>
</evidence>
<evidence type="ECO:0000256" key="5">
    <source>
        <dbReference type="ARBA" id="ARBA00022737"/>
    </source>
</evidence>
<dbReference type="PROSITE" id="PS51390">
    <property type="entry name" value="WAP"/>
    <property type="match status" value="1"/>
</dbReference>
<dbReference type="GeneID" id="113397040"/>
<dbReference type="Gene3D" id="4.10.410.10">
    <property type="entry name" value="Pancreatic trypsin inhibitor Kunitz domain"/>
    <property type="match status" value="12"/>
</dbReference>
<dbReference type="SUPFAM" id="SSF57256">
    <property type="entry name" value="Elafin-like"/>
    <property type="match status" value="1"/>
</dbReference>
<dbReference type="InterPro" id="IPR013273">
    <property type="entry name" value="ADAMTS/ADAMTS-like"/>
</dbReference>
<feature type="domain" description="Ig-like" evidence="12">
    <location>
        <begin position="2940"/>
        <end position="3025"/>
    </location>
</feature>
<dbReference type="InterPro" id="IPR036880">
    <property type="entry name" value="Kunitz_BPTI_sf"/>
</dbReference>
<dbReference type="Pfam" id="PF13927">
    <property type="entry name" value="Ig_3"/>
    <property type="match status" value="1"/>
</dbReference>
<feature type="domain" description="BPTI/Kunitz inhibitor" evidence="11">
    <location>
        <begin position="1894"/>
        <end position="1944"/>
    </location>
</feature>
<dbReference type="PROSITE" id="PS00280">
    <property type="entry name" value="BPTI_KUNITZ_1"/>
    <property type="match status" value="6"/>
</dbReference>
<dbReference type="InterPro" id="IPR003599">
    <property type="entry name" value="Ig_sub"/>
</dbReference>
<dbReference type="SMART" id="SM00131">
    <property type="entry name" value="KU"/>
    <property type="match status" value="12"/>
</dbReference>
<dbReference type="InterPro" id="IPR008197">
    <property type="entry name" value="WAP_dom"/>
</dbReference>
<feature type="domain" description="BPTI/Kunitz inhibitor" evidence="11">
    <location>
        <begin position="1835"/>
        <end position="1885"/>
    </location>
</feature>
<evidence type="ECO:0000256" key="6">
    <source>
        <dbReference type="ARBA" id="ARBA00022900"/>
    </source>
</evidence>
<keyword evidence="8" id="KW-0393">Immunoglobulin domain</keyword>
<dbReference type="SMART" id="SM00409">
    <property type="entry name" value="IG"/>
    <property type="match status" value="3"/>
</dbReference>
<feature type="domain" description="BPTI/Kunitz inhibitor" evidence="11">
    <location>
        <begin position="2392"/>
        <end position="2442"/>
    </location>
</feature>
<evidence type="ECO:0000256" key="2">
    <source>
        <dbReference type="ARBA" id="ARBA00022525"/>
    </source>
</evidence>
<dbReference type="Gene3D" id="2.60.120.830">
    <property type="match status" value="1"/>
</dbReference>
<dbReference type="InterPro" id="IPR007110">
    <property type="entry name" value="Ig-like_dom"/>
</dbReference>
<evidence type="ECO:0000256" key="7">
    <source>
        <dbReference type="ARBA" id="ARBA00023157"/>
    </source>
</evidence>
<dbReference type="PANTHER" id="PTHR45938">
    <property type="entry name" value="ACP24A4-RELATED"/>
    <property type="match status" value="1"/>
</dbReference>
<dbReference type="PROSITE" id="PS50092">
    <property type="entry name" value="TSP1"/>
    <property type="match status" value="6"/>
</dbReference>
<dbReference type="InterPro" id="IPR036383">
    <property type="entry name" value="TSP1_rpt_sf"/>
</dbReference>
<dbReference type="InterPro" id="IPR013783">
    <property type="entry name" value="Ig-like_fold"/>
</dbReference>